<dbReference type="Proteomes" id="UP001446032">
    <property type="component" value="Unassembled WGS sequence"/>
</dbReference>
<accession>A0ABV1ANK6</accession>
<dbReference type="EMBL" id="JBBMEI010000030">
    <property type="protein sequence ID" value="MEQ2358767.1"/>
    <property type="molecule type" value="Genomic_DNA"/>
</dbReference>
<comment type="caution">
    <text evidence="1">The sequence shown here is derived from an EMBL/GenBank/DDBJ whole genome shotgun (WGS) entry which is preliminary data.</text>
</comment>
<protein>
    <submittedName>
        <fullName evidence="1">Uncharacterized protein</fullName>
    </submittedName>
</protein>
<dbReference type="RefSeq" id="WP_022215615.1">
    <property type="nucleotide sequence ID" value="NZ_JBBMEI010000030.1"/>
</dbReference>
<name>A0ABV1ANK6_9FIRM</name>
<gene>
    <name evidence="1" type="ORF">WMO75_10550</name>
</gene>
<evidence type="ECO:0000313" key="1">
    <source>
        <dbReference type="EMBL" id="MEQ2358767.1"/>
    </source>
</evidence>
<evidence type="ECO:0000313" key="2">
    <source>
        <dbReference type="Proteomes" id="UP001446032"/>
    </source>
</evidence>
<sequence>MEKMTEVAIVNCIEKMMTERREKILESDEYIRQDVDDLKELEERYAGMNLPYMFRRVIDDYIACLESKSERYADLSYVRGMGDAIFLLKNIGALGSPEALSVNAE</sequence>
<organism evidence="1 2">
    <name type="scientific">Blautia intestinihominis</name>
    <dbReference type="NCBI Taxonomy" id="3133152"/>
    <lineage>
        <taxon>Bacteria</taxon>
        <taxon>Bacillati</taxon>
        <taxon>Bacillota</taxon>
        <taxon>Clostridia</taxon>
        <taxon>Lachnospirales</taxon>
        <taxon>Lachnospiraceae</taxon>
        <taxon>Blautia</taxon>
    </lineage>
</organism>
<keyword evidence="2" id="KW-1185">Reference proteome</keyword>
<reference evidence="1 2" key="1">
    <citation type="submission" date="2024-03" db="EMBL/GenBank/DDBJ databases">
        <title>Human intestinal bacterial collection.</title>
        <authorList>
            <person name="Pauvert C."/>
            <person name="Hitch T.C.A."/>
            <person name="Clavel T."/>
        </authorList>
    </citation>
    <scope>NUCLEOTIDE SEQUENCE [LARGE SCALE GENOMIC DNA]</scope>
    <source>
        <strain evidence="1 2">CLA-AA-H95</strain>
    </source>
</reference>
<proteinExistence type="predicted"/>